<dbReference type="PATRIC" id="fig|1122985.7.peg.3325"/>
<reference evidence="1 2" key="1">
    <citation type="submission" date="2013-08" db="EMBL/GenBank/DDBJ databases">
        <authorList>
            <person name="Weinstock G."/>
            <person name="Sodergren E."/>
            <person name="Wylie T."/>
            <person name="Fulton L."/>
            <person name="Fulton R."/>
            <person name="Fronick C."/>
            <person name="O'Laughlin M."/>
            <person name="Godfrey J."/>
            <person name="Miner T."/>
            <person name="Herter B."/>
            <person name="Appelbaum E."/>
            <person name="Cordes M."/>
            <person name="Lek S."/>
            <person name="Wollam A."/>
            <person name="Pepin K.H."/>
            <person name="Palsikar V.B."/>
            <person name="Mitreva M."/>
            <person name="Wilson R.K."/>
        </authorList>
    </citation>
    <scope>NUCLEOTIDE SEQUENCE [LARGE SCALE GENOMIC DNA]</scope>
    <source>
        <strain evidence="1 2">ATCC 15930</strain>
    </source>
</reference>
<accession>A0A069QCZ9</accession>
<dbReference type="AlphaFoldDB" id="A0A069QCZ9"/>
<proteinExistence type="predicted"/>
<dbReference type="Proteomes" id="UP000027442">
    <property type="component" value="Unassembled WGS sequence"/>
</dbReference>
<evidence type="ECO:0000313" key="1">
    <source>
        <dbReference type="EMBL" id="KDR50768.1"/>
    </source>
</evidence>
<name>A0A069QCZ9_HOYLO</name>
<keyword evidence="2" id="KW-1185">Reference proteome</keyword>
<gene>
    <name evidence="1" type="ORF">HMPREF1991_03210</name>
</gene>
<comment type="caution">
    <text evidence="1">The sequence shown here is derived from an EMBL/GenBank/DDBJ whole genome shotgun (WGS) entry which is preliminary data.</text>
</comment>
<sequence>MVDTRITGSYVYYVLYDKNAINKYEVHHFGRKMAIGAWLDKGRILSEFDRNEKNIIHLSKNTQNTLPFIGLILHLHL</sequence>
<dbReference type="HOGENOM" id="CLU_2635104_0_0_10"/>
<organism evidence="1 2">
    <name type="scientific">Hoylesella loescheii DSM 19665 = JCM 12249 = ATCC 15930</name>
    <dbReference type="NCBI Taxonomy" id="1122985"/>
    <lineage>
        <taxon>Bacteria</taxon>
        <taxon>Pseudomonadati</taxon>
        <taxon>Bacteroidota</taxon>
        <taxon>Bacteroidia</taxon>
        <taxon>Bacteroidales</taxon>
        <taxon>Prevotellaceae</taxon>
        <taxon>Hoylesella</taxon>
    </lineage>
</organism>
<dbReference type="EMBL" id="JNGW01000140">
    <property type="protein sequence ID" value="KDR50768.1"/>
    <property type="molecule type" value="Genomic_DNA"/>
</dbReference>
<protein>
    <submittedName>
        <fullName evidence="1">Uncharacterized protein</fullName>
    </submittedName>
</protein>
<evidence type="ECO:0000313" key="2">
    <source>
        <dbReference type="Proteomes" id="UP000027442"/>
    </source>
</evidence>